<dbReference type="CDD" id="cd03214">
    <property type="entry name" value="ABC_Iron-Siderophores_B12_Hemin"/>
    <property type="match status" value="1"/>
</dbReference>
<name>A0A2W0HXH6_9BACI</name>
<dbReference type="Pfam" id="PF00005">
    <property type="entry name" value="ABC_tran"/>
    <property type="match status" value="1"/>
</dbReference>
<dbReference type="PANTHER" id="PTHR42794:SF1">
    <property type="entry name" value="HEMIN IMPORT ATP-BINDING PROTEIN HMUV"/>
    <property type="match status" value="1"/>
</dbReference>
<sequence length="395" mass="44016">MIDVKGISAGYDNKRILHDLTFSIKGGALYGILGPNGCGKTTLLKTFTGALKPQAGSVELEGRPVHEYGAGDLAKIAAVLPQKHEQSFSFTVREVTSMGRYPYKKGLFNFFDEEDERVVKRVMDQLDLMQFADSPLHDLSGGEQQRVFLARALVQEPRLLLLDEPTNHLDLSYQIDLMSMMHRLVNEEGLTVVTILHDMNIAAMFCDRLLLLKEGRIQGEGRPEEVLASDRLTAVYEAPVVTSSHPSVPVPLITCRPFEVENRVPFLSFRETAKGIEAQSDVPLRTLRTEMDPEPFGWETVFPIAYEDLAESHSSAFAVFIARTEQGSITLTLVLNSALTDSEALSLSLQLARQFSEIAQFTIASCRGEKKEPRVEDLKMKVGECLRSLQKEAKQ</sequence>
<protein>
    <submittedName>
        <fullName evidence="6">Heme ABC transporter ATP-binding protein</fullName>
    </submittedName>
</protein>
<comment type="caution">
    <text evidence="6">The sequence shown here is derived from an EMBL/GenBank/DDBJ whole genome shotgun (WGS) entry which is preliminary data.</text>
</comment>
<dbReference type="AlphaFoldDB" id="A0A2W0HXH6"/>
<accession>A0A2W0HXH6</accession>
<keyword evidence="7" id="KW-1185">Reference proteome</keyword>
<dbReference type="GO" id="GO:0005524">
    <property type="term" value="F:ATP binding"/>
    <property type="evidence" value="ECO:0007669"/>
    <property type="project" value="UniProtKB-KW"/>
</dbReference>
<dbReference type="InterPro" id="IPR003593">
    <property type="entry name" value="AAA+_ATPase"/>
</dbReference>
<dbReference type="SMART" id="SM00382">
    <property type="entry name" value="AAA"/>
    <property type="match status" value="1"/>
</dbReference>
<evidence type="ECO:0000313" key="7">
    <source>
        <dbReference type="Proteomes" id="UP000248066"/>
    </source>
</evidence>
<keyword evidence="2" id="KW-0547">Nucleotide-binding</keyword>
<evidence type="ECO:0000256" key="2">
    <source>
        <dbReference type="ARBA" id="ARBA00022741"/>
    </source>
</evidence>
<dbReference type="RefSeq" id="WP_110518369.1">
    <property type="nucleotide sequence ID" value="NZ_PDOF01000001.1"/>
</dbReference>
<keyword evidence="1" id="KW-0813">Transport</keyword>
<dbReference type="NCBIfam" id="NF010068">
    <property type="entry name" value="PRK13548.1"/>
    <property type="match status" value="1"/>
</dbReference>
<dbReference type="InterPro" id="IPR017871">
    <property type="entry name" value="ABC_transporter-like_CS"/>
</dbReference>
<evidence type="ECO:0000256" key="4">
    <source>
        <dbReference type="ARBA" id="ARBA00022967"/>
    </source>
</evidence>
<dbReference type="GO" id="GO:0016887">
    <property type="term" value="F:ATP hydrolysis activity"/>
    <property type="evidence" value="ECO:0007669"/>
    <property type="project" value="InterPro"/>
</dbReference>
<dbReference type="OrthoDB" id="9787851at2"/>
<dbReference type="PANTHER" id="PTHR42794">
    <property type="entry name" value="HEMIN IMPORT ATP-BINDING PROTEIN HMUV"/>
    <property type="match status" value="1"/>
</dbReference>
<evidence type="ECO:0000256" key="3">
    <source>
        <dbReference type="ARBA" id="ARBA00022840"/>
    </source>
</evidence>
<evidence type="ECO:0000256" key="1">
    <source>
        <dbReference type="ARBA" id="ARBA00022448"/>
    </source>
</evidence>
<keyword evidence="4" id="KW-1278">Translocase</keyword>
<keyword evidence="3 6" id="KW-0067">ATP-binding</keyword>
<evidence type="ECO:0000313" key="6">
    <source>
        <dbReference type="EMBL" id="PYZ98468.1"/>
    </source>
</evidence>
<gene>
    <name evidence="6" type="ORF">CR205_07710</name>
</gene>
<dbReference type="PROSITE" id="PS50893">
    <property type="entry name" value="ABC_TRANSPORTER_2"/>
    <property type="match status" value="1"/>
</dbReference>
<feature type="domain" description="ABC transporter" evidence="5">
    <location>
        <begin position="2"/>
        <end position="239"/>
    </location>
</feature>
<dbReference type="SUPFAM" id="SSF52540">
    <property type="entry name" value="P-loop containing nucleoside triphosphate hydrolases"/>
    <property type="match status" value="1"/>
</dbReference>
<proteinExistence type="predicted"/>
<dbReference type="InterPro" id="IPR027417">
    <property type="entry name" value="P-loop_NTPase"/>
</dbReference>
<dbReference type="Proteomes" id="UP000248066">
    <property type="component" value="Unassembled WGS sequence"/>
</dbReference>
<dbReference type="EMBL" id="PDOF01000001">
    <property type="protein sequence ID" value="PYZ98468.1"/>
    <property type="molecule type" value="Genomic_DNA"/>
</dbReference>
<evidence type="ECO:0000259" key="5">
    <source>
        <dbReference type="PROSITE" id="PS50893"/>
    </source>
</evidence>
<dbReference type="FunFam" id="3.40.50.300:FF:000134">
    <property type="entry name" value="Iron-enterobactin ABC transporter ATP-binding protein"/>
    <property type="match status" value="1"/>
</dbReference>
<reference evidence="6 7" key="1">
    <citation type="submission" date="2017-10" db="EMBL/GenBank/DDBJ databases">
        <title>Bacillus sp. nov., a halophilic bacterium isolated from a Yangshapao Lake.</title>
        <authorList>
            <person name="Wang H."/>
        </authorList>
    </citation>
    <scope>NUCLEOTIDE SEQUENCE [LARGE SCALE GENOMIC DNA]</scope>
    <source>
        <strain evidence="6 7">YSP-3</strain>
    </source>
</reference>
<dbReference type="InterPro" id="IPR003439">
    <property type="entry name" value="ABC_transporter-like_ATP-bd"/>
</dbReference>
<dbReference type="PROSITE" id="PS00211">
    <property type="entry name" value="ABC_TRANSPORTER_1"/>
    <property type="match status" value="1"/>
</dbReference>
<organism evidence="6 7">
    <name type="scientific">Alteribacter lacisalsi</name>
    <dbReference type="NCBI Taxonomy" id="2045244"/>
    <lineage>
        <taxon>Bacteria</taxon>
        <taxon>Bacillati</taxon>
        <taxon>Bacillota</taxon>
        <taxon>Bacilli</taxon>
        <taxon>Bacillales</taxon>
        <taxon>Bacillaceae</taxon>
        <taxon>Alteribacter</taxon>
    </lineage>
</organism>
<dbReference type="Gene3D" id="3.40.50.300">
    <property type="entry name" value="P-loop containing nucleotide triphosphate hydrolases"/>
    <property type="match status" value="1"/>
</dbReference>